<dbReference type="InterPro" id="IPR009045">
    <property type="entry name" value="Zn_M74/Hedgehog-like"/>
</dbReference>
<dbReference type="Proteomes" id="UP000306409">
    <property type="component" value="Chromosome"/>
</dbReference>
<gene>
    <name evidence="1" type="ORF">EHE19_001655</name>
</gene>
<dbReference type="SUPFAM" id="SSF55166">
    <property type="entry name" value="Hedgehog/DD-peptidase"/>
    <property type="match status" value="1"/>
</dbReference>
<dbReference type="KEGG" id="rher:EHE19_001655"/>
<proteinExistence type="predicted"/>
<evidence type="ECO:0000313" key="2">
    <source>
        <dbReference type="Proteomes" id="UP000306409"/>
    </source>
</evidence>
<evidence type="ECO:0000313" key="1">
    <source>
        <dbReference type="EMBL" id="QNU67277.1"/>
    </source>
</evidence>
<keyword evidence="1" id="KW-0121">Carboxypeptidase</keyword>
<dbReference type="OrthoDB" id="1738320at2"/>
<dbReference type="Gene3D" id="3.30.1380.10">
    <property type="match status" value="1"/>
</dbReference>
<dbReference type="AlphaFoldDB" id="A0A4U7J6Z3"/>
<dbReference type="RefSeq" id="WP_137699015.1">
    <property type="nucleotide sequence ID" value="NZ_CP061336.1"/>
</dbReference>
<keyword evidence="1" id="KW-0378">Hydrolase</keyword>
<dbReference type="GO" id="GO:0004180">
    <property type="term" value="F:carboxypeptidase activity"/>
    <property type="evidence" value="ECO:0007669"/>
    <property type="project" value="UniProtKB-KW"/>
</dbReference>
<sequence>MPEVKFKYQDEAFVYPKLIDAINKLCEYKGKSCTCTSGYRSLEKQKIINAQVLAQHKNQGAYQLPNGAVYTPDGKCWASAYGKSNHCYCIAMDIGDSWFENLANTQLKQFGLVKTMTHEPWHVTLIELVGISENKKKFIRDTVLKGVSKDMNVKEFQVFAGLECDGIAGSKTKAKAKEVLQCCQKILGLNYQTAEEVIKDCMTKPENWLDKLKTIPYFSDFIMNIVRKMGGKK</sequence>
<dbReference type="EMBL" id="CP061336">
    <property type="protein sequence ID" value="QNU67277.1"/>
    <property type="molecule type" value="Genomic_DNA"/>
</dbReference>
<organism evidence="1 2">
    <name type="scientific">Ruminiclostridium herbifermentans</name>
    <dbReference type="NCBI Taxonomy" id="2488810"/>
    <lineage>
        <taxon>Bacteria</taxon>
        <taxon>Bacillati</taxon>
        <taxon>Bacillota</taxon>
        <taxon>Clostridia</taxon>
        <taxon>Eubacteriales</taxon>
        <taxon>Oscillospiraceae</taxon>
        <taxon>Ruminiclostridium</taxon>
    </lineage>
</organism>
<keyword evidence="2" id="KW-1185">Reference proteome</keyword>
<reference evidence="1 2" key="1">
    <citation type="submission" date="2020-09" db="EMBL/GenBank/DDBJ databases">
        <title>Characterization and genome sequencing of Ruminiclostridium sp. nov. MA18.</title>
        <authorList>
            <person name="Rettenmaier R."/>
            <person name="Kowollik M.-L."/>
            <person name="Liebl W."/>
            <person name="Zverlov V."/>
        </authorList>
    </citation>
    <scope>NUCLEOTIDE SEQUENCE [LARGE SCALE GENOMIC DNA]</scope>
    <source>
        <strain evidence="1 2">MA18</strain>
    </source>
</reference>
<keyword evidence="1" id="KW-0645">Protease</keyword>
<protein>
    <submittedName>
        <fullName evidence="1">D-alanyl-D-alanine carboxypeptidase family protein</fullName>
    </submittedName>
</protein>
<accession>A0A4U7J6Z3</accession>
<name>A0A4U7J6Z3_9FIRM</name>